<dbReference type="PANTHER" id="PTHR48079:SF6">
    <property type="entry name" value="NAD(P)-BINDING DOMAIN-CONTAINING PROTEIN-RELATED"/>
    <property type="match status" value="1"/>
</dbReference>
<name>A0ABQ9P6X5_9PEZI</name>
<comment type="caution">
    <text evidence="2">The sequence shown here is derived from an EMBL/GenBank/DDBJ whole genome shotgun (WGS) entry which is preliminary data.</text>
</comment>
<evidence type="ECO:0000259" key="1">
    <source>
        <dbReference type="Pfam" id="PF13460"/>
    </source>
</evidence>
<proteinExistence type="predicted"/>
<evidence type="ECO:0000313" key="3">
    <source>
        <dbReference type="Proteomes" id="UP001172684"/>
    </source>
</evidence>
<evidence type="ECO:0000313" key="2">
    <source>
        <dbReference type="EMBL" id="KAJ9669066.1"/>
    </source>
</evidence>
<accession>A0ABQ9P6X5</accession>
<dbReference type="Proteomes" id="UP001172684">
    <property type="component" value="Unassembled WGS sequence"/>
</dbReference>
<dbReference type="InterPro" id="IPR051783">
    <property type="entry name" value="NAD(P)-dependent_oxidoreduct"/>
</dbReference>
<dbReference type="EMBL" id="JAPDRL010000004">
    <property type="protein sequence ID" value="KAJ9669066.1"/>
    <property type="molecule type" value="Genomic_DNA"/>
</dbReference>
<organism evidence="2 3">
    <name type="scientific">Coniosporium apollinis</name>
    <dbReference type="NCBI Taxonomy" id="61459"/>
    <lineage>
        <taxon>Eukaryota</taxon>
        <taxon>Fungi</taxon>
        <taxon>Dikarya</taxon>
        <taxon>Ascomycota</taxon>
        <taxon>Pezizomycotina</taxon>
        <taxon>Dothideomycetes</taxon>
        <taxon>Dothideomycetes incertae sedis</taxon>
        <taxon>Coniosporium</taxon>
    </lineage>
</organism>
<reference evidence="2" key="1">
    <citation type="submission" date="2022-10" db="EMBL/GenBank/DDBJ databases">
        <title>Culturing micro-colonial fungi from biological soil crusts in the Mojave desert and describing Neophaeococcomyces mojavensis, and introducing the new genera and species Taxawa tesnikishii.</title>
        <authorList>
            <person name="Kurbessoian T."/>
            <person name="Stajich J.E."/>
        </authorList>
    </citation>
    <scope>NUCLEOTIDE SEQUENCE</scope>
    <source>
        <strain evidence="2">TK_1</strain>
    </source>
</reference>
<gene>
    <name evidence="2" type="ORF">H2201_000892</name>
</gene>
<dbReference type="Gene3D" id="3.40.50.720">
    <property type="entry name" value="NAD(P)-binding Rossmann-like Domain"/>
    <property type="match status" value="1"/>
</dbReference>
<keyword evidence="3" id="KW-1185">Reference proteome</keyword>
<dbReference type="InterPro" id="IPR036291">
    <property type="entry name" value="NAD(P)-bd_dom_sf"/>
</dbReference>
<sequence>MTKTFVTGATGLIGGDALTTIVAAHPEYEITALVRDEEKAAKVSRVLPSVKIVIGDLDSAEILEREAAKADVVCNWASADHLPSVQSLLKGLSHHSPPSPGYLVHTSGTGILTIDQTRESIPFGELTPKVYNDWDGLSDVSGLPESAPHRNVERPVLESGEHVRTAIVCPSVVYGAGQGPVNTRSWPIPELVKTTLKQGHGIIVGRGLNHWGAIHVRDLSNLFLLFVEAASSGGGNATWDSSSLPTKERYYFATAEEFEWAEISATVTKCAFSRGLIKEEVAKTLSYEETEAICPYGGSLWGSNSRSEAVRARKLLGWEPKEGSIKEDIPRALDVEAKALGRE</sequence>
<protein>
    <recommendedName>
        <fullName evidence="1">NAD(P)-binding domain-containing protein</fullName>
    </recommendedName>
</protein>
<dbReference type="PANTHER" id="PTHR48079">
    <property type="entry name" value="PROTEIN YEEZ"/>
    <property type="match status" value="1"/>
</dbReference>
<dbReference type="Pfam" id="PF13460">
    <property type="entry name" value="NAD_binding_10"/>
    <property type="match status" value="1"/>
</dbReference>
<dbReference type="InterPro" id="IPR016040">
    <property type="entry name" value="NAD(P)-bd_dom"/>
</dbReference>
<dbReference type="SUPFAM" id="SSF51735">
    <property type="entry name" value="NAD(P)-binding Rossmann-fold domains"/>
    <property type="match status" value="1"/>
</dbReference>
<feature type="domain" description="NAD(P)-binding" evidence="1">
    <location>
        <begin position="8"/>
        <end position="79"/>
    </location>
</feature>